<dbReference type="CDD" id="cd05403">
    <property type="entry name" value="NT_KNTase_like"/>
    <property type="match status" value="1"/>
</dbReference>
<proteinExistence type="predicted"/>
<accession>A0A7K0DLV4</accession>
<dbReference type="RefSeq" id="WP_153340993.1">
    <property type="nucleotide sequence ID" value="NZ_WEGI01000004.1"/>
</dbReference>
<evidence type="ECO:0000313" key="2">
    <source>
        <dbReference type="Proteomes" id="UP000431401"/>
    </source>
</evidence>
<dbReference type="Gene3D" id="3.30.460.10">
    <property type="entry name" value="Beta Polymerase, domain 2"/>
    <property type="match status" value="1"/>
</dbReference>
<comment type="caution">
    <text evidence="1">The sequence shown here is derived from an EMBL/GenBank/DDBJ whole genome shotgun (WGS) entry which is preliminary data.</text>
</comment>
<dbReference type="Proteomes" id="UP000431401">
    <property type="component" value="Unassembled WGS sequence"/>
</dbReference>
<dbReference type="AlphaFoldDB" id="A0A7K0DLV4"/>
<gene>
    <name evidence="1" type="ORF">NRB56_22200</name>
</gene>
<keyword evidence="2" id="KW-1185">Reference proteome</keyword>
<dbReference type="SUPFAM" id="SSF81301">
    <property type="entry name" value="Nucleotidyltransferase"/>
    <property type="match status" value="1"/>
</dbReference>
<evidence type="ECO:0000313" key="1">
    <source>
        <dbReference type="EMBL" id="MQY26649.1"/>
    </source>
</evidence>
<organism evidence="1 2">
    <name type="scientific">Nocardia aurantia</name>
    <dbReference type="NCBI Taxonomy" id="2585199"/>
    <lineage>
        <taxon>Bacteria</taxon>
        <taxon>Bacillati</taxon>
        <taxon>Actinomycetota</taxon>
        <taxon>Actinomycetes</taxon>
        <taxon>Mycobacteriales</taxon>
        <taxon>Nocardiaceae</taxon>
        <taxon>Nocardia</taxon>
    </lineage>
</organism>
<reference evidence="1 2" key="1">
    <citation type="submission" date="2019-10" db="EMBL/GenBank/DDBJ databases">
        <title>Nocardia macrotermitis sp. nov. and Nocardia aurantia sp. nov., isolated from the gut of fungus growing-termite Macrotermes natalensis.</title>
        <authorList>
            <person name="Benndorf R."/>
            <person name="Schwitalla J."/>
            <person name="Martin K."/>
            <person name="De Beer W."/>
            <person name="Kaster A.-K."/>
            <person name="Vollmers J."/>
            <person name="Poulsen M."/>
            <person name="Beemelmanns C."/>
        </authorList>
    </citation>
    <scope>NUCLEOTIDE SEQUENCE [LARGE SCALE GENOMIC DNA]</scope>
    <source>
        <strain evidence="1 2">RB56</strain>
    </source>
</reference>
<evidence type="ECO:0008006" key="3">
    <source>
        <dbReference type="Google" id="ProtNLM"/>
    </source>
</evidence>
<name>A0A7K0DLV4_9NOCA</name>
<protein>
    <recommendedName>
        <fullName evidence="3">Nucleotidyltransferase</fullName>
    </recommendedName>
</protein>
<sequence>MELDVRKIAYRLVSHRFPEARAAWLGGSAADGTGTVTSDLDITVLLAGAPAPYRESVFYGGWPVELFVQTEESIRWFCAGERRDGDPTTRRLIGAATILVDRDGSAARLQNACLTELEAGPDRPAEERLADMRYRVGTLLDDLSGGGPESEQLLVATELWRATLELLLAGHGRWLGGGKWLHREAVTYDEQAGTDYAETLARAVRSVAEGAVEPMIAVVSAVLELFGGPLFDGYRVEGPEPARTSASSASAE</sequence>
<dbReference type="InterPro" id="IPR043519">
    <property type="entry name" value="NT_sf"/>
</dbReference>
<dbReference type="EMBL" id="WEGI01000004">
    <property type="protein sequence ID" value="MQY26649.1"/>
    <property type="molecule type" value="Genomic_DNA"/>
</dbReference>
<dbReference type="OrthoDB" id="43980at2"/>